<evidence type="ECO:0000256" key="6">
    <source>
        <dbReference type="ARBA" id="ARBA00022840"/>
    </source>
</evidence>
<dbReference type="AlphaFoldDB" id="A0A0H3F6X6"/>
<sequence length="279" mass="30428">MSAMLETRPEDLLNAATQGLQIRDFNAGYPKRRVIRNLNVPMLPRGKITVLLGPNGSGKSTLLRSLAGLNRAEGQLMLDGHDLMPMPFARRAEQVVYLPQTLPAGVHLHVLESIIVAQRASGGGKGKNAEGTDTVMALLRQLGIEHLALSYLDQLSGGQKQLVGLAQSLIRQPSLLLLDEPLSALDLNYQFHVMDLVRKETQKRNIVTVVVVHDINIALRHGDRVLMLKDGNLIADGEPEDVITADSLARVYGVRGRIERCSQGTPQILIDGLVGNPEI</sequence>
<dbReference type="InterPro" id="IPR017871">
    <property type="entry name" value="ABC_transporter-like_CS"/>
</dbReference>
<dbReference type="PANTHER" id="PTHR42771">
    <property type="entry name" value="IRON(3+)-HYDROXAMATE IMPORT ATP-BINDING PROTEIN FHUC"/>
    <property type="match status" value="1"/>
</dbReference>
<evidence type="ECO:0000256" key="5">
    <source>
        <dbReference type="ARBA" id="ARBA00022741"/>
    </source>
</evidence>
<dbReference type="EMBL" id="CP002505">
    <property type="protein sequence ID" value="ADW72966.1"/>
    <property type="molecule type" value="Genomic_DNA"/>
</dbReference>
<keyword evidence="2" id="KW-0813">Transport</keyword>
<proteinExistence type="predicted"/>
<keyword evidence="9" id="KW-0472">Membrane</keyword>
<dbReference type="PANTHER" id="PTHR42771:SF7">
    <property type="entry name" value="ABC-TYPE COBALAMIN_FE3+-SIDEROPHORES TRANSPORT SYSTEM, ATPASE COMPONENT"/>
    <property type="match status" value="1"/>
</dbReference>
<dbReference type="GO" id="GO:0006826">
    <property type="term" value="P:iron ion transport"/>
    <property type="evidence" value="ECO:0007669"/>
    <property type="project" value="UniProtKB-KW"/>
</dbReference>
<keyword evidence="8" id="KW-0406">Ion transport</keyword>
<dbReference type="KEGG" id="rah:Rahaq_1343"/>
<keyword evidence="6" id="KW-0067">ATP-binding</keyword>
<evidence type="ECO:0000256" key="8">
    <source>
        <dbReference type="ARBA" id="ARBA00023065"/>
    </source>
</evidence>
<dbReference type="SMART" id="SM00382">
    <property type="entry name" value="AAA"/>
    <property type="match status" value="1"/>
</dbReference>
<evidence type="ECO:0000256" key="3">
    <source>
        <dbReference type="ARBA" id="ARBA00022475"/>
    </source>
</evidence>
<dbReference type="PROSITE" id="PS00211">
    <property type="entry name" value="ABC_TRANSPORTER_1"/>
    <property type="match status" value="1"/>
</dbReference>
<dbReference type="InterPro" id="IPR003593">
    <property type="entry name" value="AAA+_ATPase"/>
</dbReference>
<dbReference type="GO" id="GO:0016887">
    <property type="term" value="F:ATP hydrolysis activity"/>
    <property type="evidence" value="ECO:0007669"/>
    <property type="project" value="InterPro"/>
</dbReference>
<evidence type="ECO:0000259" key="10">
    <source>
        <dbReference type="PROSITE" id="PS50893"/>
    </source>
</evidence>
<evidence type="ECO:0000313" key="12">
    <source>
        <dbReference type="Proteomes" id="UP000007257"/>
    </source>
</evidence>
<comment type="subcellular location">
    <subcellularLocation>
        <location evidence="1">Cell membrane</location>
        <topology evidence="1">Peripheral membrane protein</topology>
    </subcellularLocation>
</comment>
<dbReference type="GO" id="GO:0005524">
    <property type="term" value="F:ATP binding"/>
    <property type="evidence" value="ECO:0007669"/>
    <property type="project" value="UniProtKB-KW"/>
</dbReference>
<dbReference type="eggNOG" id="COG1120">
    <property type="taxonomic scope" value="Bacteria"/>
</dbReference>
<protein>
    <submittedName>
        <fullName evidence="11">ABC transporter related protein</fullName>
    </submittedName>
</protein>
<keyword evidence="3" id="KW-1003">Cell membrane</keyword>
<dbReference type="InterPro" id="IPR051535">
    <property type="entry name" value="Siderophore_ABC-ATPase"/>
</dbReference>
<name>A0A0H3F6X6_RAHSY</name>
<gene>
    <name evidence="11" type="ordered locus">Rahaq_1343</name>
</gene>
<dbReference type="InterPro" id="IPR027417">
    <property type="entry name" value="P-loop_NTPase"/>
</dbReference>
<keyword evidence="4" id="KW-0410">Iron transport</keyword>
<evidence type="ECO:0000256" key="1">
    <source>
        <dbReference type="ARBA" id="ARBA00004202"/>
    </source>
</evidence>
<reference evidence="12" key="1">
    <citation type="submission" date="2011-01" db="EMBL/GenBank/DDBJ databases">
        <title>Complete sequence of chromosome of Rahnella sp. Y9602.</title>
        <authorList>
            <consortium name="US DOE Joint Genome Institute"/>
            <person name="Lucas S."/>
            <person name="Copeland A."/>
            <person name="Lapidus A."/>
            <person name="Cheng J.-F."/>
            <person name="Goodwin L."/>
            <person name="Pitluck S."/>
            <person name="Lu M."/>
            <person name="Detter J.C."/>
            <person name="Han C."/>
            <person name="Tapia R."/>
            <person name="Land M."/>
            <person name="Hauser L."/>
            <person name="Kyrpides N."/>
            <person name="Ivanova N."/>
            <person name="Ovchinnikova G."/>
            <person name="Pagani I."/>
            <person name="Sobecky P.A."/>
            <person name="Martinez R.J."/>
            <person name="Woyke T."/>
        </authorList>
    </citation>
    <scope>NUCLEOTIDE SEQUENCE [LARGE SCALE GENOMIC DNA]</scope>
    <source>
        <strain evidence="12">Y9602</strain>
    </source>
</reference>
<evidence type="ECO:0000256" key="9">
    <source>
        <dbReference type="ARBA" id="ARBA00023136"/>
    </source>
</evidence>
<dbReference type="Gene3D" id="3.40.50.300">
    <property type="entry name" value="P-loop containing nucleotide triphosphate hydrolases"/>
    <property type="match status" value="1"/>
</dbReference>
<dbReference type="Pfam" id="PF00005">
    <property type="entry name" value="ABC_tran"/>
    <property type="match status" value="1"/>
</dbReference>
<evidence type="ECO:0000256" key="7">
    <source>
        <dbReference type="ARBA" id="ARBA00023004"/>
    </source>
</evidence>
<evidence type="ECO:0000256" key="4">
    <source>
        <dbReference type="ARBA" id="ARBA00022496"/>
    </source>
</evidence>
<dbReference type="CDD" id="cd03214">
    <property type="entry name" value="ABC_Iron-Siderophores_B12_Hemin"/>
    <property type="match status" value="1"/>
</dbReference>
<dbReference type="InterPro" id="IPR003439">
    <property type="entry name" value="ABC_transporter-like_ATP-bd"/>
</dbReference>
<dbReference type="SUPFAM" id="SSF52540">
    <property type="entry name" value="P-loop containing nucleoside triphosphate hydrolases"/>
    <property type="match status" value="1"/>
</dbReference>
<reference evidence="11 12" key="2">
    <citation type="journal article" date="2012" name="J. Bacteriol.">
        <title>Complete Genome Sequence of Rahnella sp. Strain Y9602, a Gammaproteobacterium Isolate from Metal- and Radionuclide-Contaminated Soil.</title>
        <authorList>
            <person name="Martinez R.J."/>
            <person name="Bruce D."/>
            <person name="Detter C."/>
            <person name="Goodwin L.A."/>
            <person name="Han J."/>
            <person name="Han C.S."/>
            <person name="Held B."/>
            <person name="Land M.L."/>
            <person name="Mikhailova N."/>
            <person name="Nolan M."/>
            <person name="Pennacchio L."/>
            <person name="Pitluck S."/>
            <person name="Tapia R."/>
            <person name="Woyke T."/>
            <person name="Sobecky P.A."/>
        </authorList>
    </citation>
    <scope>NUCLEOTIDE SEQUENCE [LARGE SCALE GENOMIC DNA]</scope>
    <source>
        <strain evidence="11 12">Y9602</strain>
    </source>
</reference>
<feature type="domain" description="ABC transporter" evidence="10">
    <location>
        <begin position="20"/>
        <end position="255"/>
    </location>
</feature>
<dbReference type="GO" id="GO:0005886">
    <property type="term" value="C:plasma membrane"/>
    <property type="evidence" value="ECO:0007669"/>
    <property type="project" value="UniProtKB-SubCell"/>
</dbReference>
<dbReference type="Proteomes" id="UP000007257">
    <property type="component" value="Chromosome"/>
</dbReference>
<evidence type="ECO:0000313" key="11">
    <source>
        <dbReference type="EMBL" id="ADW72966.1"/>
    </source>
</evidence>
<evidence type="ECO:0000256" key="2">
    <source>
        <dbReference type="ARBA" id="ARBA00022448"/>
    </source>
</evidence>
<keyword evidence="7" id="KW-0408">Iron</keyword>
<dbReference type="HOGENOM" id="CLU_000604_1_11_6"/>
<dbReference type="PROSITE" id="PS50893">
    <property type="entry name" value="ABC_TRANSPORTER_2"/>
    <property type="match status" value="1"/>
</dbReference>
<accession>A0A0H3F6X6</accession>
<dbReference type="OrthoDB" id="5292475at2"/>
<organism evidence="11 12">
    <name type="scientific">Rahnella sp. (strain Y9602)</name>
    <dbReference type="NCBI Taxonomy" id="2703885"/>
    <lineage>
        <taxon>Bacteria</taxon>
        <taxon>Pseudomonadati</taxon>
        <taxon>Pseudomonadota</taxon>
        <taxon>Gammaproteobacteria</taxon>
        <taxon>Enterobacterales</taxon>
        <taxon>Yersiniaceae</taxon>
        <taxon>Rahnella</taxon>
    </lineage>
</organism>
<dbReference type="RefSeq" id="WP_013574670.1">
    <property type="nucleotide sequence ID" value="NC_015061.1"/>
</dbReference>
<keyword evidence="5" id="KW-0547">Nucleotide-binding</keyword>